<dbReference type="PROSITE" id="PS51892">
    <property type="entry name" value="SUBTILASE"/>
    <property type="match status" value="1"/>
</dbReference>
<evidence type="ECO:0000313" key="6">
    <source>
        <dbReference type="Proteomes" id="UP001280121"/>
    </source>
</evidence>
<evidence type="ECO:0000313" key="5">
    <source>
        <dbReference type="EMBL" id="KAK2642071.1"/>
    </source>
</evidence>
<comment type="caution">
    <text evidence="3">Lacks conserved residue(s) required for the propagation of feature annotation.</text>
</comment>
<keyword evidence="2" id="KW-0732">Signal</keyword>
<accession>A0AAD9TTR7</accession>
<comment type="caution">
    <text evidence="5">The sequence shown here is derived from an EMBL/GenBank/DDBJ whole genome shotgun (WGS) entry which is preliminary data.</text>
</comment>
<evidence type="ECO:0000256" key="1">
    <source>
        <dbReference type="ARBA" id="ARBA00011073"/>
    </source>
</evidence>
<dbReference type="SUPFAM" id="SSF52743">
    <property type="entry name" value="Subtilisin-like"/>
    <property type="match status" value="1"/>
</dbReference>
<dbReference type="Proteomes" id="UP001280121">
    <property type="component" value="Unassembled WGS sequence"/>
</dbReference>
<dbReference type="AlphaFoldDB" id="A0AAD9TTR7"/>
<sequence>MGSLQEREYPPASQHLTMLQEVVGSGKIIGARYYNISGTSARDEDGHGSHTASTAGGNSVKDASFYRMAKGIATGGVPSARIAVYKACDAEGCQIADILSAFDDAIADGVDLITISIGIPILLKFMRIPFNLALFSFLFSCYVERNPDRSIMQSELVTITPTVSFPASAPDISAPGVNILAAFSPIAEISPDPLDKRKVKYTIMSGTSMSCLHVTCVAAYVKTFHPD</sequence>
<evidence type="ECO:0000256" key="2">
    <source>
        <dbReference type="ARBA" id="ARBA00022729"/>
    </source>
</evidence>
<dbReference type="Gene3D" id="3.40.50.200">
    <property type="entry name" value="Peptidase S8/S53 domain"/>
    <property type="match status" value="2"/>
</dbReference>
<keyword evidence="6" id="KW-1185">Reference proteome</keyword>
<name>A0AAD9TTR7_9ROSI</name>
<evidence type="ECO:0000256" key="3">
    <source>
        <dbReference type="PROSITE-ProRule" id="PRU01240"/>
    </source>
</evidence>
<comment type="similarity">
    <text evidence="1 3">Belongs to the peptidase S8 family.</text>
</comment>
<protein>
    <recommendedName>
        <fullName evidence="4">Peptidase S8/S53 domain-containing protein</fullName>
    </recommendedName>
</protein>
<gene>
    <name evidence="5" type="ORF">Ddye_023834</name>
</gene>
<dbReference type="InterPro" id="IPR000209">
    <property type="entry name" value="Peptidase_S8/S53_dom"/>
</dbReference>
<dbReference type="PANTHER" id="PTHR10795">
    <property type="entry name" value="PROPROTEIN CONVERTASE SUBTILISIN/KEXIN"/>
    <property type="match status" value="1"/>
</dbReference>
<dbReference type="EMBL" id="JANJYI010000007">
    <property type="protein sequence ID" value="KAK2642071.1"/>
    <property type="molecule type" value="Genomic_DNA"/>
</dbReference>
<feature type="domain" description="Peptidase S8/S53" evidence="4">
    <location>
        <begin position="168"/>
        <end position="226"/>
    </location>
</feature>
<reference evidence="5" key="1">
    <citation type="journal article" date="2023" name="Plant J.">
        <title>Genome sequences and population genomics provide insights into the demographic history, inbreeding, and mutation load of two 'living fossil' tree species of Dipteronia.</title>
        <authorList>
            <person name="Feng Y."/>
            <person name="Comes H.P."/>
            <person name="Chen J."/>
            <person name="Zhu S."/>
            <person name="Lu R."/>
            <person name="Zhang X."/>
            <person name="Li P."/>
            <person name="Qiu J."/>
            <person name="Olsen K.M."/>
            <person name="Qiu Y."/>
        </authorList>
    </citation>
    <scope>NUCLEOTIDE SEQUENCE</scope>
    <source>
        <strain evidence="5">KIB01</strain>
    </source>
</reference>
<dbReference type="InterPro" id="IPR036852">
    <property type="entry name" value="Peptidase_S8/S53_dom_sf"/>
</dbReference>
<dbReference type="GO" id="GO:0004252">
    <property type="term" value="F:serine-type endopeptidase activity"/>
    <property type="evidence" value="ECO:0007669"/>
    <property type="project" value="InterPro"/>
</dbReference>
<proteinExistence type="inferred from homology"/>
<feature type="domain" description="Peptidase S8/S53" evidence="4">
    <location>
        <begin position="38"/>
        <end position="118"/>
    </location>
</feature>
<dbReference type="GO" id="GO:0006508">
    <property type="term" value="P:proteolysis"/>
    <property type="evidence" value="ECO:0007669"/>
    <property type="project" value="InterPro"/>
</dbReference>
<dbReference type="Pfam" id="PF00082">
    <property type="entry name" value="Peptidase_S8"/>
    <property type="match status" value="2"/>
</dbReference>
<organism evidence="5 6">
    <name type="scientific">Dipteronia dyeriana</name>
    <dbReference type="NCBI Taxonomy" id="168575"/>
    <lineage>
        <taxon>Eukaryota</taxon>
        <taxon>Viridiplantae</taxon>
        <taxon>Streptophyta</taxon>
        <taxon>Embryophyta</taxon>
        <taxon>Tracheophyta</taxon>
        <taxon>Spermatophyta</taxon>
        <taxon>Magnoliopsida</taxon>
        <taxon>eudicotyledons</taxon>
        <taxon>Gunneridae</taxon>
        <taxon>Pentapetalae</taxon>
        <taxon>rosids</taxon>
        <taxon>malvids</taxon>
        <taxon>Sapindales</taxon>
        <taxon>Sapindaceae</taxon>
        <taxon>Hippocastanoideae</taxon>
        <taxon>Acereae</taxon>
        <taxon>Dipteronia</taxon>
    </lineage>
</organism>
<evidence type="ECO:0000259" key="4">
    <source>
        <dbReference type="Pfam" id="PF00082"/>
    </source>
</evidence>
<dbReference type="InterPro" id="IPR045051">
    <property type="entry name" value="SBT"/>
</dbReference>